<accession>A0A135Z480</accession>
<name>A0A135Z480_GARVA</name>
<sequence length="59" mass="6589">MPHLRDTLHYDSCITTATTIFAQPTKVGSLLPSLVQNGKSWKSTSKLDTNLRKLLCLMI</sequence>
<dbReference type="EMBL" id="LSRC01000045">
    <property type="protein sequence ID" value="KXI16421.1"/>
    <property type="molecule type" value="Genomic_DNA"/>
</dbReference>
<dbReference type="AlphaFoldDB" id="A0A135Z480"/>
<evidence type="ECO:0000313" key="2">
    <source>
        <dbReference type="Proteomes" id="UP000070505"/>
    </source>
</evidence>
<proteinExistence type="predicted"/>
<protein>
    <submittedName>
        <fullName evidence="1">Uncharacterized protein</fullName>
    </submittedName>
</protein>
<dbReference type="Proteomes" id="UP000070505">
    <property type="component" value="Unassembled WGS sequence"/>
</dbReference>
<gene>
    <name evidence="1" type="ORF">HMPREF3230_01029</name>
</gene>
<dbReference type="PATRIC" id="fig|2702.101.peg.1017"/>
<reference evidence="1 2" key="1">
    <citation type="submission" date="2016-02" db="EMBL/GenBank/DDBJ databases">
        <authorList>
            <person name="Wen L."/>
            <person name="He K."/>
            <person name="Yang H."/>
        </authorList>
    </citation>
    <scope>NUCLEOTIDE SEQUENCE [LARGE SCALE GENOMIC DNA]</scope>
    <source>
        <strain evidence="1 2">CMW7778B</strain>
    </source>
</reference>
<evidence type="ECO:0000313" key="1">
    <source>
        <dbReference type="EMBL" id="KXI16421.1"/>
    </source>
</evidence>
<organism evidence="1 2">
    <name type="scientific">Gardnerella vaginalis</name>
    <dbReference type="NCBI Taxonomy" id="2702"/>
    <lineage>
        <taxon>Bacteria</taxon>
        <taxon>Bacillati</taxon>
        <taxon>Actinomycetota</taxon>
        <taxon>Actinomycetes</taxon>
        <taxon>Bifidobacteriales</taxon>
        <taxon>Bifidobacteriaceae</taxon>
        <taxon>Gardnerella</taxon>
    </lineage>
</organism>
<comment type="caution">
    <text evidence="1">The sequence shown here is derived from an EMBL/GenBank/DDBJ whole genome shotgun (WGS) entry which is preliminary data.</text>
</comment>